<proteinExistence type="predicted"/>
<dbReference type="AlphaFoldDB" id="A0A0G9H8L4"/>
<dbReference type="EMBL" id="JPLA01000005">
    <property type="protein sequence ID" value="KLD65589.1"/>
    <property type="molecule type" value="Genomic_DNA"/>
</dbReference>
<evidence type="ECO:0000256" key="1">
    <source>
        <dbReference type="SAM" id="SignalP"/>
    </source>
</evidence>
<gene>
    <name evidence="2" type="ORF">Y882_02405</name>
</gene>
<dbReference type="OrthoDB" id="5957970at2"/>
<sequence length="107" mass="10961">MKANNLLALTAAALFTTVGLAAINSNVNSLPVSEINGVKVIDLAPVTVRPSAEDLRAAAMLADVNVANLSAAPLLSAEAASNVVLGSQLAMPYYSFGSTKFGRISKE</sequence>
<dbReference type="STRING" id="1440762.Y882_02405"/>
<dbReference type="Proteomes" id="UP000035481">
    <property type="component" value="Unassembled WGS sequence"/>
</dbReference>
<accession>A0A0G9H8L4</accession>
<protein>
    <submittedName>
        <fullName evidence="2">Uncharacterized protein</fullName>
    </submittedName>
</protein>
<comment type="caution">
    <text evidence="2">The sequence shown here is derived from an EMBL/GenBank/DDBJ whole genome shotgun (WGS) entry which is preliminary data.</text>
</comment>
<keyword evidence="1" id="KW-0732">Signal</keyword>
<evidence type="ECO:0000313" key="2">
    <source>
        <dbReference type="EMBL" id="KLD65589.1"/>
    </source>
</evidence>
<evidence type="ECO:0000313" key="3">
    <source>
        <dbReference type="Proteomes" id="UP000035481"/>
    </source>
</evidence>
<feature type="signal peptide" evidence="1">
    <location>
        <begin position="1"/>
        <end position="21"/>
    </location>
</feature>
<reference evidence="2 3" key="1">
    <citation type="journal article" date="2015" name="Antonie Van Leeuwenhoek">
        <title>A phylogenomic and molecular marker based taxonomic framework for the order Xanthomonadales: proposal to transfer the families Algiphilaceae and Solimonadaceae to the order Nevskiales ord. nov. and to create a new family within the order Xanthomonadales, the family Rhodanobacteraceae fam. nov., containing the genus Rhodanobacter and its closest relatives.</title>
        <authorList>
            <person name="Naushad S."/>
            <person name="Adeolu M."/>
            <person name="Wong S."/>
            <person name="Sohail M."/>
            <person name="Schellhorn H.E."/>
            <person name="Gupta R.S."/>
        </authorList>
    </citation>
    <scope>NUCLEOTIDE SEQUENCE [LARGE SCALE GENOMIC DNA]</scope>
    <source>
        <strain evidence="2 3">DSM 16301</strain>
    </source>
</reference>
<name>A0A0G9H8L4_9GAMM</name>
<dbReference type="RefSeq" id="WP_046970275.1">
    <property type="nucleotide sequence ID" value="NZ_JPLA01000005.1"/>
</dbReference>
<organism evidence="2 3">
    <name type="scientific">Dyella japonica DSM 16301</name>
    <dbReference type="NCBI Taxonomy" id="1440762"/>
    <lineage>
        <taxon>Bacteria</taxon>
        <taxon>Pseudomonadati</taxon>
        <taxon>Pseudomonadota</taxon>
        <taxon>Gammaproteobacteria</taxon>
        <taxon>Lysobacterales</taxon>
        <taxon>Rhodanobacteraceae</taxon>
        <taxon>Dyella</taxon>
    </lineage>
</organism>
<dbReference type="PATRIC" id="fig|1440762.4.peg.3087"/>
<feature type="chain" id="PRO_5002576418" evidence="1">
    <location>
        <begin position="22"/>
        <end position="107"/>
    </location>
</feature>